<comment type="caution">
    <text evidence="1">The sequence shown here is derived from an EMBL/GenBank/DDBJ whole genome shotgun (WGS) entry which is preliminary data.</text>
</comment>
<evidence type="ECO:0000313" key="2">
    <source>
        <dbReference type="Proteomes" id="UP000703269"/>
    </source>
</evidence>
<proteinExistence type="predicted"/>
<evidence type="ECO:0000313" key="1">
    <source>
        <dbReference type="EMBL" id="GJE87186.1"/>
    </source>
</evidence>
<sequence>MKGQGYLVYCVSKARAGHGSLAQCNKAALPHLPRSLQKASHYSSTQKPHYFQLCALSPPLLLPTAPPSPSTLPPPTSVLLSTLAAATNPSAATAAGAASTLPTAPSARFPEKCHIVY</sequence>
<accession>A0A9P3G2Q6</accession>
<dbReference type="Proteomes" id="UP000703269">
    <property type="component" value="Unassembled WGS sequence"/>
</dbReference>
<protein>
    <submittedName>
        <fullName evidence="1">Uncharacterized protein</fullName>
    </submittedName>
</protein>
<organism evidence="1 2">
    <name type="scientific">Phanerochaete sordida</name>
    <dbReference type="NCBI Taxonomy" id="48140"/>
    <lineage>
        <taxon>Eukaryota</taxon>
        <taxon>Fungi</taxon>
        <taxon>Dikarya</taxon>
        <taxon>Basidiomycota</taxon>
        <taxon>Agaricomycotina</taxon>
        <taxon>Agaricomycetes</taxon>
        <taxon>Polyporales</taxon>
        <taxon>Phanerochaetaceae</taxon>
        <taxon>Phanerochaete</taxon>
    </lineage>
</organism>
<reference evidence="1 2" key="1">
    <citation type="submission" date="2021-08" db="EMBL/GenBank/DDBJ databases">
        <title>Draft Genome Sequence of Phanerochaete sordida strain YK-624.</title>
        <authorList>
            <person name="Mori T."/>
            <person name="Dohra H."/>
            <person name="Suzuki T."/>
            <person name="Kawagishi H."/>
            <person name="Hirai H."/>
        </authorList>
    </citation>
    <scope>NUCLEOTIDE SEQUENCE [LARGE SCALE GENOMIC DNA]</scope>
    <source>
        <strain evidence="1 2">YK-624</strain>
    </source>
</reference>
<dbReference type="AlphaFoldDB" id="A0A9P3G2Q6"/>
<name>A0A9P3G2Q6_9APHY</name>
<keyword evidence="2" id="KW-1185">Reference proteome</keyword>
<dbReference type="EMBL" id="BPQB01000005">
    <property type="protein sequence ID" value="GJE87186.1"/>
    <property type="molecule type" value="Genomic_DNA"/>
</dbReference>
<gene>
    <name evidence="1" type="ORF">PsYK624_032690</name>
</gene>